<keyword evidence="4" id="KW-0677">Repeat</keyword>
<evidence type="ECO:0000256" key="6">
    <source>
        <dbReference type="ARBA" id="ARBA00023157"/>
    </source>
</evidence>
<dbReference type="Gene3D" id="2.60.40.10">
    <property type="entry name" value="Immunoglobulins"/>
    <property type="match status" value="3"/>
</dbReference>
<dbReference type="InterPro" id="IPR003598">
    <property type="entry name" value="Ig_sub2"/>
</dbReference>
<dbReference type="InterPro" id="IPR036179">
    <property type="entry name" value="Ig-like_dom_sf"/>
</dbReference>
<keyword evidence="2" id="KW-1003">Cell membrane</keyword>
<dbReference type="KEGG" id="csol:105366933"/>
<dbReference type="Pfam" id="PF00047">
    <property type="entry name" value="ig"/>
    <property type="match status" value="1"/>
</dbReference>
<dbReference type="RefSeq" id="XP_011503842.1">
    <property type="nucleotide sequence ID" value="XM_011505540.1"/>
</dbReference>
<dbReference type="SMART" id="SM00408">
    <property type="entry name" value="IGc2"/>
    <property type="match status" value="3"/>
</dbReference>
<dbReference type="SMART" id="SM00409">
    <property type="entry name" value="IG"/>
    <property type="match status" value="3"/>
</dbReference>
<dbReference type="SUPFAM" id="SSF48726">
    <property type="entry name" value="Immunoglobulin"/>
    <property type="match status" value="3"/>
</dbReference>
<evidence type="ECO:0000313" key="10">
    <source>
        <dbReference type="Proteomes" id="UP000695007"/>
    </source>
</evidence>
<feature type="domain" description="Ig-like" evidence="9">
    <location>
        <begin position="16"/>
        <end position="127"/>
    </location>
</feature>
<keyword evidence="5" id="KW-0472">Membrane</keyword>
<dbReference type="GO" id="GO:0005886">
    <property type="term" value="C:plasma membrane"/>
    <property type="evidence" value="ECO:0007669"/>
    <property type="project" value="UniProtKB-SubCell"/>
</dbReference>
<name>A0AAJ6YT71_9HYME</name>
<proteinExistence type="predicted"/>
<dbReference type="FunFam" id="2.60.40.10:FF:000328">
    <property type="entry name" value="CLUMA_CG000981, isoform A"/>
    <property type="match status" value="1"/>
</dbReference>
<dbReference type="Proteomes" id="UP000695007">
    <property type="component" value="Unplaced"/>
</dbReference>
<dbReference type="InterPro" id="IPR051170">
    <property type="entry name" value="Neural/epithelial_adhesion"/>
</dbReference>
<evidence type="ECO:0000256" key="2">
    <source>
        <dbReference type="ARBA" id="ARBA00022475"/>
    </source>
</evidence>
<keyword evidence="8" id="KW-0393">Immunoglobulin domain</keyword>
<sequence>MRTAFNEGFPIYSFGPKFIAPVENQTAAIGREVTFSCSVSNIGKFKVGWLRASDKMIISLHTKTVIQNDRIAIKYEPIFIPKKKLVSNNYSVNEDSQKSNDVVNGTWRLIIRQLKETDRGCYMCQINTSPMISQLGCLDILVSPDILNNETSTDISVVEGENATLVCKAIGRPSPRIFWKREDGHPILLRTILLNGINFIPVPIFNSSNLELYRIDRKQMGTYLCIASNDVHPAVSKRVTLSVNFLPNIQALNQLLGAPLGTDVILECNVEAYPNTVNYWFKNPNGMLLDGSKYSIEEKRDGYKVAMRLTIKRFHKEDIGSYSCISSNSLGKVEGISRLYKIGEFDGHSLMHESHHISILAGLAEAARDSDTKSSISLNSSVRCFKSYNYTLLLILLRNYFSER</sequence>
<evidence type="ECO:0000256" key="3">
    <source>
        <dbReference type="ARBA" id="ARBA00022729"/>
    </source>
</evidence>
<accession>A0AAJ6YT71</accession>
<dbReference type="InterPro" id="IPR003599">
    <property type="entry name" value="Ig_sub"/>
</dbReference>
<dbReference type="CTD" id="43417"/>
<evidence type="ECO:0000256" key="4">
    <source>
        <dbReference type="ARBA" id="ARBA00022737"/>
    </source>
</evidence>
<dbReference type="GeneID" id="105366933"/>
<dbReference type="Pfam" id="PF13927">
    <property type="entry name" value="Ig_3"/>
    <property type="match status" value="1"/>
</dbReference>
<dbReference type="AlphaFoldDB" id="A0AAJ6YT71"/>
<dbReference type="GO" id="GO:0043005">
    <property type="term" value="C:neuron projection"/>
    <property type="evidence" value="ECO:0007669"/>
    <property type="project" value="TreeGrafter"/>
</dbReference>
<evidence type="ECO:0000259" key="9">
    <source>
        <dbReference type="PROSITE" id="PS50835"/>
    </source>
</evidence>
<comment type="subcellular location">
    <subcellularLocation>
        <location evidence="1">Cell membrane</location>
    </subcellularLocation>
</comment>
<dbReference type="InterPro" id="IPR013151">
    <property type="entry name" value="Immunoglobulin_dom"/>
</dbReference>
<keyword evidence="6" id="KW-1015">Disulfide bond</keyword>
<dbReference type="PROSITE" id="PS50835">
    <property type="entry name" value="IG_LIKE"/>
    <property type="match status" value="3"/>
</dbReference>
<dbReference type="PANTHER" id="PTHR12231:SF105">
    <property type="entry name" value="LACHESIN-LIKE PROTEIN"/>
    <property type="match status" value="1"/>
</dbReference>
<dbReference type="InterPro" id="IPR013098">
    <property type="entry name" value="Ig_I-set"/>
</dbReference>
<evidence type="ECO:0000256" key="1">
    <source>
        <dbReference type="ARBA" id="ARBA00004236"/>
    </source>
</evidence>
<feature type="domain" description="Ig-like" evidence="9">
    <location>
        <begin position="247"/>
        <end position="337"/>
    </location>
</feature>
<reference evidence="11" key="1">
    <citation type="submission" date="2025-08" db="UniProtKB">
        <authorList>
            <consortium name="RefSeq"/>
        </authorList>
    </citation>
    <scope>IDENTIFICATION</scope>
</reference>
<protein>
    <submittedName>
        <fullName evidence="11">Lachesin isoform X1</fullName>
    </submittedName>
</protein>
<keyword evidence="10" id="KW-1185">Reference proteome</keyword>
<feature type="domain" description="Ig-like" evidence="9">
    <location>
        <begin position="144"/>
        <end position="242"/>
    </location>
</feature>
<dbReference type="PANTHER" id="PTHR12231">
    <property type="entry name" value="CTX-RELATED TYPE I TRANSMEMBRANE PROTEIN"/>
    <property type="match status" value="1"/>
</dbReference>
<keyword evidence="3" id="KW-0732">Signal</keyword>
<evidence type="ECO:0000313" key="11">
    <source>
        <dbReference type="RefSeq" id="XP_011503842.1"/>
    </source>
</evidence>
<gene>
    <name evidence="11" type="primary">LOC105366933</name>
</gene>
<evidence type="ECO:0000256" key="5">
    <source>
        <dbReference type="ARBA" id="ARBA00023136"/>
    </source>
</evidence>
<dbReference type="Pfam" id="PF07679">
    <property type="entry name" value="I-set"/>
    <property type="match status" value="1"/>
</dbReference>
<evidence type="ECO:0000256" key="8">
    <source>
        <dbReference type="ARBA" id="ARBA00023319"/>
    </source>
</evidence>
<keyword evidence="7" id="KW-0325">Glycoprotein</keyword>
<dbReference type="InterPro" id="IPR013783">
    <property type="entry name" value="Ig-like_fold"/>
</dbReference>
<organism evidence="10 11">
    <name type="scientific">Ceratosolen solmsi marchali</name>
    <dbReference type="NCBI Taxonomy" id="326594"/>
    <lineage>
        <taxon>Eukaryota</taxon>
        <taxon>Metazoa</taxon>
        <taxon>Ecdysozoa</taxon>
        <taxon>Arthropoda</taxon>
        <taxon>Hexapoda</taxon>
        <taxon>Insecta</taxon>
        <taxon>Pterygota</taxon>
        <taxon>Neoptera</taxon>
        <taxon>Endopterygota</taxon>
        <taxon>Hymenoptera</taxon>
        <taxon>Apocrita</taxon>
        <taxon>Proctotrupomorpha</taxon>
        <taxon>Chalcidoidea</taxon>
        <taxon>Agaonidae</taxon>
        <taxon>Agaoninae</taxon>
        <taxon>Ceratosolen</taxon>
    </lineage>
</organism>
<dbReference type="InterPro" id="IPR007110">
    <property type="entry name" value="Ig-like_dom"/>
</dbReference>
<evidence type="ECO:0000256" key="7">
    <source>
        <dbReference type="ARBA" id="ARBA00023180"/>
    </source>
</evidence>